<dbReference type="PANTHER" id="PTHR46082">
    <property type="entry name" value="ATP/GTP-BINDING PROTEIN-RELATED"/>
    <property type="match status" value="1"/>
</dbReference>
<dbReference type="NCBIfam" id="NF040586">
    <property type="entry name" value="FxSxx_TPR"/>
    <property type="match status" value="1"/>
</dbReference>
<dbReference type="Gene3D" id="3.40.50.1580">
    <property type="entry name" value="Nucleoside phosphorylase domain"/>
    <property type="match status" value="1"/>
</dbReference>
<dbReference type="Proteomes" id="UP000503462">
    <property type="component" value="Chromosome 2"/>
</dbReference>
<dbReference type="EMBL" id="CP051140">
    <property type="protein sequence ID" value="QIW98225.1"/>
    <property type="molecule type" value="Genomic_DNA"/>
</dbReference>
<dbReference type="PANTHER" id="PTHR46082:SF6">
    <property type="entry name" value="AAA+ ATPASE DOMAIN-CONTAINING PROTEIN-RELATED"/>
    <property type="match status" value="1"/>
</dbReference>
<dbReference type="InterPro" id="IPR011990">
    <property type="entry name" value="TPR-like_helical_dom_sf"/>
</dbReference>
<evidence type="ECO:0000259" key="1">
    <source>
        <dbReference type="Pfam" id="PF00931"/>
    </source>
</evidence>
<protein>
    <submittedName>
        <fullName evidence="3">Uncharacterized protein</fullName>
    </submittedName>
</protein>
<evidence type="ECO:0000313" key="4">
    <source>
        <dbReference type="Proteomes" id="UP000503462"/>
    </source>
</evidence>
<dbReference type="InterPro" id="IPR053137">
    <property type="entry name" value="NLR-like"/>
</dbReference>
<sequence>MSSRESLSSSKLYAVAIITALPLERAAVLMMLDQRHDIPQNFYQQAADSNAYSWGTIGRHNVVIASLAAGEYGKASAAKTVEGIRFSLPHIRIGLFVGIGAGLPGDHRSQSGVISVKKDIRVGDVVVSLPEGTSGGVVQYDLHKRKRTIDGGQALERVGHLDQPPTALLKALSALRAEHSIGDRRLEEFMAVFDGKPITKKYRYPGLAKDPLKDAWKNAGFDNDDRKPPVIHYGLIASGDGLIKDAVARHEIVMNLAKENLDPLCLEMEAAGIMNNFPCLVIRGISDYANEQKNDDWREHAAGVAAAYAKELLMTMPVSGVANTRTIDESMRLPEVIVQLPFPKNRHFVGREAALEQLEQRLLIKKDCQKLAIVGLGGVGKTQVALSFAYHVKDKCPTYSIFWISAVSKETIEQGFTEIARLLHICTSLDGAEDIKVLVQQRLSMTAAGEWIIIVDNVDDASVLQTSGTSTGLMQHLPQNGLGIILFTTRDRRIAQSIVGSDVVEIMKMDQQEASRYLSSALTTHQLEYGDEKSLATLLDQLDHLPLAITQAAAYMNTNVVTVSEYLRLLQNTEHDLIYMMSVELGDSTRYEQAANAVASTWVVSFNQIVQDSAAASLLEFISCIEWKAIPYSILPEIQPEARLISAIGTLCAYSFVSKRDAERMYDMHRLVHLAARIWYGKNSQVHEIRREAIRHLCDVFPSDEYSNRRIWREYIPHVSKTLEDVQDDEVIQISSLCVWVGKCLMVDGRIREALSRLEQAQRCTQRLAQDHILRLLSQHELASAYHDDGQIKKAVQLLEHVVRVRESVLAEDHSDHLASQHALAGAYLADGQVKKAVELLEHVVRVRESVLAEDHSDHLASQHALAGAYLADGQVKKAVELLEHVVRVRESVLAEDHPDRLASQHELAGAYRANGQIKKAVELLEHVVRVRSMLAEDHPSRLASQHQLAGAYSADGQVKKAVELLEHVVRVRSVLAEDHPDRLTSQHELAVAYEADGQVKRAIELLEEVASRKTIACGPEHPTTLTSLQVVGAILAEQGRMQEAREMLTRCAEARTRVLGGDHPNTINTLDWLRWIDKQQSPS</sequence>
<name>A0A6H0XU69_9PEZI</name>
<evidence type="ECO:0000313" key="3">
    <source>
        <dbReference type="EMBL" id="QIW98225.1"/>
    </source>
</evidence>
<feature type="domain" description="NB-ARC" evidence="1">
    <location>
        <begin position="352"/>
        <end position="520"/>
    </location>
</feature>
<organism evidence="3 4">
    <name type="scientific">Peltaster fructicola</name>
    <dbReference type="NCBI Taxonomy" id="286661"/>
    <lineage>
        <taxon>Eukaryota</taxon>
        <taxon>Fungi</taxon>
        <taxon>Dikarya</taxon>
        <taxon>Ascomycota</taxon>
        <taxon>Pezizomycotina</taxon>
        <taxon>Dothideomycetes</taxon>
        <taxon>Dothideomycetes incertae sedis</taxon>
        <taxon>Peltaster</taxon>
    </lineage>
</organism>
<dbReference type="Pfam" id="PF13424">
    <property type="entry name" value="TPR_12"/>
    <property type="match status" value="3"/>
</dbReference>
<dbReference type="SUPFAM" id="SSF48452">
    <property type="entry name" value="TPR-like"/>
    <property type="match status" value="3"/>
</dbReference>
<dbReference type="SUPFAM" id="SSF52540">
    <property type="entry name" value="P-loop containing nucleoside triphosphate hydrolases"/>
    <property type="match status" value="1"/>
</dbReference>
<accession>A0A6H0XU69</accession>
<dbReference type="InterPro" id="IPR000845">
    <property type="entry name" value="Nucleoside_phosphorylase_d"/>
</dbReference>
<dbReference type="Gene3D" id="1.25.40.10">
    <property type="entry name" value="Tetratricopeptide repeat domain"/>
    <property type="match status" value="2"/>
</dbReference>
<gene>
    <name evidence="3" type="ORF">AMS68_003743</name>
</gene>
<dbReference type="SUPFAM" id="SSF53167">
    <property type="entry name" value="Purine and uridine phosphorylases"/>
    <property type="match status" value="1"/>
</dbReference>
<dbReference type="GO" id="GO:0009116">
    <property type="term" value="P:nucleoside metabolic process"/>
    <property type="evidence" value="ECO:0007669"/>
    <property type="project" value="InterPro"/>
</dbReference>
<dbReference type="OrthoDB" id="20872at2759"/>
<dbReference type="AlphaFoldDB" id="A0A6H0XU69"/>
<dbReference type="Pfam" id="PF00931">
    <property type="entry name" value="NB-ARC"/>
    <property type="match status" value="1"/>
</dbReference>
<dbReference type="GO" id="GO:0043531">
    <property type="term" value="F:ADP binding"/>
    <property type="evidence" value="ECO:0007669"/>
    <property type="project" value="InterPro"/>
</dbReference>
<proteinExistence type="predicted"/>
<dbReference type="Pfam" id="PF01048">
    <property type="entry name" value="PNP_UDP_1"/>
    <property type="match status" value="1"/>
</dbReference>
<dbReference type="InterPro" id="IPR002182">
    <property type="entry name" value="NB-ARC"/>
</dbReference>
<dbReference type="GO" id="GO:0003824">
    <property type="term" value="F:catalytic activity"/>
    <property type="evidence" value="ECO:0007669"/>
    <property type="project" value="InterPro"/>
</dbReference>
<dbReference type="Gene3D" id="3.40.50.300">
    <property type="entry name" value="P-loop containing nucleotide triphosphate hydrolases"/>
    <property type="match status" value="1"/>
</dbReference>
<reference evidence="3 4" key="1">
    <citation type="journal article" date="2016" name="Sci. Rep.">
        <title>Peltaster fructicola genome reveals evolution from an invasive phytopathogen to an ectophytic parasite.</title>
        <authorList>
            <person name="Xu C."/>
            <person name="Chen H."/>
            <person name="Gleason M.L."/>
            <person name="Xu J.R."/>
            <person name="Liu H."/>
            <person name="Zhang R."/>
            <person name="Sun G."/>
        </authorList>
    </citation>
    <scope>NUCLEOTIDE SEQUENCE [LARGE SCALE GENOMIC DNA]</scope>
    <source>
        <strain evidence="3 4">LNHT1506</strain>
    </source>
</reference>
<dbReference type="InterPro" id="IPR027417">
    <property type="entry name" value="P-loop_NTPase"/>
</dbReference>
<keyword evidence="4" id="KW-1185">Reference proteome</keyword>
<dbReference type="InterPro" id="IPR035994">
    <property type="entry name" value="Nucleoside_phosphorylase_sf"/>
</dbReference>
<feature type="domain" description="Nucleoside phosphorylase" evidence="2">
    <location>
        <begin position="117"/>
        <end position="313"/>
    </location>
</feature>
<evidence type="ECO:0000259" key="2">
    <source>
        <dbReference type="Pfam" id="PF01048"/>
    </source>
</evidence>
<dbReference type="Pfam" id="PF13374">
    <property type="entry name" value="TPR_10"/>
    <property type="match status" value="1"/>
</dbReference>